<feature type="disulfide bond" evidence="3">
    <location>
        <begin position="178"/>
        <end position="242"/>
    </location>
</feature>
<dbReference type="InterPro" id="IPR033116">
    <property type="entry name" value="TRYPSIN_SER"/>
</dbReference>
<dbReference type="CDD" id="cd00190">
    <property type="entry name" value="Tryp_SPc"/>
    <property type="match status" value="1"/>
</dbReference>
<feature type="domain" description="MAM" evidence="5">
    <location>
        <begin position="6"/>
        <end position="149"/>
    </location>
</feature>
<feature type="domain" description="Peptidase S1" evidence="6">
    <location>
        <begin position="1010"/>
        <end position="1268"/>
    </location>
</feature>
<dbReference type="PROSITE" id="PS50240">
    <property type="entry name" value="TRYPSIN_DOM"/>
    <property type="match status" value="1"/>
</dbReference>
<dbReference type="PROSITE" id="PS00420">
    <property type="entry name" value="SRCR_1"/>
    <property type="match status" value="1"/>
</dbReference>
<feature type="domain" description="Fibronectin type-III" evidence="8">
    <location>
        <begin position="474"/>
        <end position="568"/>
    </location>
</feature>
<dbReference type="CDD" id="cd00063">
    <property type="entry name" value="FN3"/>
    <property type="match status" value="4"/>
</dbReference>
<dbReference type="InterPro" id="IPR043504">
    <property type="entry name" value="Peptidase_S1_PA_chymotrypsin"/>
</dbReference>
<dbReference type="CDD" id="cd06263">
    <property type="entry name" value="MAM"/>
    <property type="match status" value="2"/>
</dbReference>
<dbReference type="PROSITE" id="PS50060">
    <property type="entry name" value="MAM_2"/>
    <property type="match status" value="2"/>
</dbReference>
<gene>
    <name evidence="9" type="ORF">PEVE_00008288</name>
</gene>
<dbReference type="SMART" id="SM00060">
    <property type="entry name" value="FN3"/>
    <property type="match status" value="4"/>
</dbReference>
<dbReference type="InterPro" id="IPR036116">
    <property type="entry name" value="FN3_sf"/>
</dbReference>
<dbReference type="InterPro" id="IPR036772">
    <property type="entry name" value="SRCR-like_dom_sf"/>
</dbReference>
<dbReference type="Gene3D" id="3.10.250.10">
    <property type="entry name" value="SRCR-like domain"/>
    <property type="match status" value="1"/>
</dbReference>
<feature type="region of interest" description="Disordered" evidence="4">
    <location>
        <begin position="30"/>
        <end position="49"/>
    </location>
</feature>
<dbReference type="Proteomes" id="UP001159427">
    <property type="component" value="Unassembled WGS sequence"/>
</dbReference>
<evidence type="ECO:0000313" key="9">
    <source>
        <dbReference type="EMBL" id="CAH3172192.1"/>
    </source>
</evidence>
<feature type="compositionally biased region" description="Low complexity" evidence="4">
    <location>
        <begin position="33"/>
        <end position="44"/>
    </location>
</feature>
<feature type="domain" description="MAM" evidence="5">
    <location>
        <begin position="1423"/>
        <end position="1544"/>
    </location>
</feature>
<dbReference type="PRINTS" id="PR00722">
    <property type="entry name" value="CHYMOTRYPSIN"/>
</dbReference>
<dbReference type="InterPro" id="IPR001190">
    <property type="entry name" value="SRCR"/>
</dbReference>
<dbReference type="SMART" id="SM00202">
    <property type="entry name" value="SR"/>
    <property type="match status" value="1"/>
</dbReference>
<dbReference type="Gene3D" id="2.60.40.10">
    <property type="entry name" value="Immunoglobulins"/>
    <property type="match status" value="4"/>
</dbReference>
<comment type="caution">
    <text evidence="9">The sequence shown here is derived from an EMBL/GenBank/DDBJ whole genome shotgun (WGS) entry which is preliminary data.</text>
</comment>
<feature type="domain" description="Fibronectin type-III" evidence="8">
    <location>
        <begin position="376"/>
        <end position="473"/>
    </location>
</feature>
<feature type="domain" description="Fibronectin type-III" evidence="8">
    <location>
        <begin position="686"/>
        <end position="783"/>
    </location>
</feature>
<dbReference type="PRINTS" id="PR00258">
    <property type="entry name" value="SPERACTRCPTR"/>
</dbReference>
<feature type="domain" description="SRCR" evidence="7">
    <location>
        <begin position="153"/>
        <end position="253"/>
    </location>
</feature>
<dbReference type="InterPro" id="IPR001314">
    <property type="entry name" value="Peptidase_S1A"/>
</dbReference>
<evidence type="ECO:0000259" key="8">
    <source>
        <dbReference type="PROSITE" id="PS50853"/>
    </source>
</evidence>
<dbReference type="SUPFAM" id="SSF49265">
    <property type="entry name" value="Fibronectin type III"/>
    <property type="match status" value="2"/>
</dbReference>
<evidence type="ECO:0000259" key="6">
    <source>
        <dbReference type="PROSITE" id="PS50240"/>
    </source>
</evidence>
<keyword evidence="2" id="KW-0325">Glycoprotein</keyword>
<feature type="disulfide bond" evidence="3">
    <location>
        <begin position="191"/>
        <end position="252"/>
    </location>
</feature>
<dbReference type="PROSITE" id="PS00135">
    <property type="entry name" value="TRYPSIN_SER"/>
    <property type="match status" value="1"/>
</dbReference>
<feature type="disulfide bond" evidence="3">
    <location>
        <begin position="222"/>
        <end position="232"/>
    </location>
</feature>
<dbReference type="EMBL" id="CALNXI010001564">
    <property type="protein sequence ID" value="CAH3172192.1"/>
    <property type="molecule type" value="Genomic_DNA"/>
</dbReference>
<dbReference type="Pfam" id="PF00089">
    <property type="entry name" value="Trypsin"/>
    <property type="match status" value="1"/>
</dbReference>
<dbReference type="Pfam" id="PF00629">
    <property type="entry name" value="MAM"/>
    <property type="match status" value="2"/>
</dbReference>
<dbReference type="SUPFAM" id="SSF56487">
    <property type="entry name" value="SRCR-like"/>
    <property type="match status" value="1"/>
</dbReference>
<dbReference type="PANTHER" id="PTHR23282">
    <property type="entry name" value="APICAL ENDOSOMAL GLYCOPROTEIN PRECURSOR"/>
    <property type="match status" value="1"/>
</dbReference>
<sequence length="1561" mass="171663">SPSAQASCNFDYGLCYGWSQSSSDIFDWTRQRGSTSSSNTGPSSDHTTGNGYYMYIETSSPRRQGDNAKLQLSVSGNGAAACLVFYYHMYGDTIGTLNVYSGNELVFNCQLFKLVTRTSEVIFEGIAGSSYTGDIAIDDVAITSGSCPSIGGLRLVGGSGSWEGRVEVYYNNIWGTVCDDSWDIYDAQVVCRQLGFPGAISAPGSARFGAGSGQIWLDDVACSGSESSIGYCQHSGWGIHNCVHSEDASVICAGVCGGSLNQSFGQLRFGRKGYYGHLLCTWSVGNVGIQQAVALISVQELYLSYFNEYVKIMDGSGATVLIHYGYSSTPQKPFREVKFGNSENITVEVYLYGSYSNVRLQFGIVQQGLQSAHLVSSWNVSIDNKTATSMGVSWKNLSTLLSQTILHYLTVIKSGNGSMVSGNILQGNTTSDVLYGLSPYMEYRLNVLGVNDNGNVYKTSEVTEWTEESVPGRAPNNITFSEVRETQFKVTWNPLPQKFHNGRLLGYRLYFRRSAYFPVPFNTSSSNMTWALKTGLGPAQRYGVSVAAYTSKGEGPRSSFYYVTTACKVVVNQSSGGINVTHSDYTSLYCFWSIGNVGIPQAIGLVLIQEMNFGYCSEYFKIFDGNGTLKFHQSGCSSSVRGSLVEVPFFASHNITASFYLRLLGSNIKADYLILGTSVHKAHLVSSWNVSIDNKTATSMGVSWKNLSTLLSQTILHYLTVIKSGNGSMVSGNILQGNTTSDVLYGLSPYMEYRLNVLGVNDNGNVYKTSEVTEWTEESVPGRAPNNITFSEVRETQFKVTWNPLPQKFHNGRLLGYRLYFRRSAYFPVPFNTSSSNMTWALKTGLGPAQRYGVSVAAYTSKGEGPRSSFYYVTTACKVVVNQSSGGINVTHSDYTSLYCFWSIGNVGIPQAIGLVLIQEMNFGYCSEYFKIFDGNGTLKFHQSGCSSSVRGSLVEVPFFASHNITASFYLRLLGSNIKADYLILGTSVHKGEPLSAEILVLNPQRTQRITGSAFRISLQPDWRSRQTKQRPFLTGQSWRVLKSGYTAGSPEQGFRRCFADGVNQSLISFVCCCCCCFFSVCLKRLGAHYRLSSAIGTEQDFDVIRIIQHENYHYPNTYSNDIALLRLSRPAVLGKGVGLVCLSDPNFQLPFDNSAKPCWITGWGTIYYAGPHPNVLMQVDLPLVSKQRCLNYYPGKIDDSMICIGKVQGGQGACHGDSGGPLVCEFDGKWYLEGAASWTGLPCASPAKPTVYANVRNLKSWIINKMNGFVTPSPPPSGASGTAGEITYNNFEISLVVFMPNITTNHAITYTIIITKYNGKSNYNYFTLYKASSLNLKKGSAFSSFFSATYLYDEVTRFKEKSIANAKTHFKQAETFLHTHISPPVTLRNQPPSKIIQISKTLDGQRLPTNFDRKPAIKNKIHRKGNHYYYHYALAGYYMYIETSSPRRQGDNAKLQVSVSGNGAVACLVFYYHMYGDTIETLNVYSGSELVFNISGNQGFYWIRAMETIYLRNNVIFEGIAGSSYTGDIAIDDVAITSGSCDNHTVFPTSPSIGGKYSPC</sequence>
<dbReference type="Gene3D" id="2.40.10.10">
    <property type="entry name" value="Trypsin-like serine proteases"/>
    <property type="match status" value="1"/>
</dbReference>
<dbReference type="SUPFAM" id="SSF50494">
    <property type="entry name" value="Trypsin-like serine proteases"/>
    <property type="match status" value="1"/>
</dbReference>
<dbReference type="Gene3D" id="2.60.120.200">
    <property type="match status" value="2"/>
</dbReference>
<dbReference type="Pfam" id="PF00041">
    <property type="entry name" value="fn3"/>
    <property type="match status" value="4"/>
</dbReference>
<dbReference type="PANTHER" id="PTHR23282:SF142">
    <property type="entry name" value="MAM DOMAIN-CONTAINING PROTEIN"/>
    <property type="match status" value="1"/>
</dbReference>
<evidence type="ECO:0000256" key="3">
    <source>
        <dbReference type="PROSITE-ProRule" id="PRU00196"/>
    </source>
</evidence>
<feature type="non-terminal residue" evidence="9">
    <location>
        <position position="1"/>
    </location>
</feature>
<accession>A0ABN8R2U8</accession>
<evidence type="ECO:0000259" key="5">
    <source>
        <dbReference type="PROSITE" id="PS50060"/>
    </source>
</evidence>
<dbReference type="InterPro" id="IPR000998">
    <property type="entry name" value="MAM_dom"/>
</dbReference>
<evidence type="ECO:0000256" key="4">
    <source>
        <dbReference type="SAM" id="MobiDB-lite"/>
    </source>
</evidence>
<evidence type="ECO:0000313" key="10">
    <source>
        <dbReference type="Proteomes" id="UP001159427"/>
    </source>
</evidence>
<keyword evidence="1 3" id="KW-1015">Disulfide bond</keyword>
<evidence type="ECO:0000256" key="2">
    <source>
        <dbReference type="ARBA" id="ARBA00023180"/>
    </source>
</evidence>
<organism evidence="9 10">
    <name type="scientific">Porites evermanni</name>
    <dbReference type="NCBI Taxonomy" id="104178"/>
    <lineage>
        <taxon>Eukaryota</taxon>
        <taxon>Metazoa</taxon>
        <taxon>Cnidaria</taxon>
        <taxon>Anthozoa</taxon>
        <taxon>Hexacorallia</taxon>
        <taxon>Scleractinia</taxon>
        <taxon>Fungiina</taxon>
        <taxon>Poritidae</taxon>
        <taxon>Porites</taxon>
    </lineage>
</organism>
<dbReference type="PROSITE" id="PS50853">
    <property type="entry name" value="FN3"/>
    <property type="match status" value="4"/>
</dbReference>
<dbReference type="InterPro" id="IPR001254">
    <property type="entry name" value="Trypsin_dom"/>
</dbReference>
<dbReference type="SMART" id="SM00020">
    <property type="entry name" value="Tryp_SPc"/>
    <property type="match status" value="1"/>
</dbReference>
<dbReference type="Pfam" id="PF00530">
    <property type="entry name" value="SRCR"/>
    <property type="match status" value="1"/>
</dbReference>
<proteinExistence type="predicted"/>
<keyword evidence="10" id="KW-1185">Reference proteome</keyword>
<protein>
    <submittedName>
        <fullName evidence="9">Uncharacterized protein</fullName>
    </submittedName>
</protein>
<dbReference type="InterPro" id="IPR051560">
    <property type="entry name" value="MAM_domain-containing"/>
</dbReference>
<dbReference type="InterPro" id="IPR013783">
    <property type="entry name" value="Ig-like_fold"/>
</dbReference>
<dbReference type="InterPro" id="IPR009003">
    <property type="entry name" value="Peptidase_S1_PA"/>
</dbReference>
<evidence type="ECO:0000256" key="1">
    <source>
        <dbReference type="ARBA" id="ARBA00023157"/>
    </source>
</evidence>
<dbReference type="SMART" id="SM00137">
    <property type="entry name" value="MAM"/>
    <property type="match status" value="2"/>
</dbReference>
<dbReference type="SUPFAM" id="SSF49899">
    <property type="entry name" value="Concanavalin A-like lectins/glucanases"/>
    <property type="match status" value="2"/>
</dbReference>
<dbReference type="InterPro" id="IPR013320">
    <property type="entry name" value="ConA-like_dom_sf"/>
</dbReference>
<dbReference type="InterPro" id="IPR003961">
    <property type="entry name" value="FN3_dom"/>
</dbReference>
<name>A0ABN8R2U8_9CNID</name>
<dbReference type="PROSITE" id="PS50287">
    <property type="entry name" value="SRCR_2"/>
    <property type="match status" value="1"/>
</dbReference>
<reference evidence="9 10" key="1">
    <citation type="submission" date="2022-05" db="EMBL/GenBank/DDBJ databases">
        <authorList>
            <consortium name="Genoscope - CEA"/>
            <person name="William W."/>
        </authorList>
    </citation>
    <scope>NUCLEOTIDE SEQUENCE [LARGE SCALE GENOMIC DNA]</scope>
</reference>
<feature type="domain" description="Fibronectin type-III" evidence="8">
    <location>
        <begin position="784"/>
        <end position="878"/>
    </location>
</feature>
<evidence type="ECO:0000259" key="7">
    <source>
        <dbReference type="PROSITE" id="PS50287"/>
    </source>
</evidence>